<dbReference type="Pfam" id="PF07695">
    <property type="entry name" value="7TMR-DISM_7TM"/>
    <property type="match status" value="1"/>
</dbReference>
<evidence type="ECO:0000256" key="4">
    <source>
        <dbReference type="ARBA" id="ARBA00022679"/>
    </source>
</evidence>
<feature type="transmembrane region" description="Helical" evidence="7">
    <location>
        <begin position="341"/>
        <end position="360"/>
    </location>
</feature>
<keyword evidence="7" id="KW-0472">Membrane</keyword>
<accession>A0ABU2I2N9</accession>
<evidence type="ECO:0000256" key="2">
    <source>
        <dbReference type="ARBA" id="ARBA00012438"/>
    </source>
</evidence>
<organism evidence="10 11">
    <name type="scientific">Xanthomonas hawaiiensis</name>
    <dbReference type="NCBI Taxonomy" id="3003247"/>
    <lineage>
        <taxon>Bacteria</taxon>
        <taxon>Pseudomonadati</taxon>
        <taxon>Pseudomonadota</taxon>
        <taxon>Gammaproteobacteria</taxon>
        <taxon>Lysobacterales</taxon>
        <taxon>Lysobacteraceae</taxon>
        <taxon>Xanthomonas</taxon>
    </lineage>
</organism>
<evidence type="ECO:0000256" key="8">
    <source>
        <dbReference type="SAM" id="SignalP"/>
    </source>
</evidence>
<feature type="transmembrane region" description="Helical" evidence="7">
    <location>
        <begin position="372"/>
        <end position="395"/>
    </location>
</feature>
<dbReference type="GO" id="GO:0016301">
    <property type="term" value="F:kinase activity"/>
    <property type="evidence" value="ECO:0007669"/>
    <property type="project" value="UniProtKB-KW"/>
</dbReference>
<comment type="catalytic activity">
    <reaction evidence="1">
        <text>ATP + protein L-histidine = ADP + protein N-phospho-L-histidine.</text>
        <dbReference type="EC" id="2.7.13.3"/>
    </reaction>
</comment>
<evidence type="ECO:0000256" key="5">
    <source>
        <dbReference type="ARBA" id="ARBA00022777"/>
    </source>
</evidence>
<keyword evidence="7" id="KW-0812">Transmembrane</keyword>
<dbReference type="InterPro" id="IPR005467">
    <property type="entry name" value="His_kinase_dom"/>
</dbReference>
<evidence type="ECO:0000313" key="10">
    <source>
        <dbReference type="EMBL" id="MDS9992090.1"/>
    </source>
</evidence>
<name>A0ABU2I2N9_9XANT</name>
<feature type="transmembrane region" description="Helical" evidence="7">
    <location>
        <begin position="192"/>
        <end position="212"/>
    </location>
</feature>
<dbReference type="PANTHER" id="PTHR43711">
    <property type="entry name" value="TWO-COMPONENT HISTIDINE KINASE"/>
    <property type="match status" value="1"/>
</dbReference>
<dbReference type="InterPro" id="IPR003661">
    <property type="entry name" value="HisK_dim/P_dom"/>
</dbReference>
<feature type="signal peptide" evidence="8">
    <location>
        <begin position="1"/>
        <end position="23"/>
    </location>
</feature>
<dbReference type="SMART" id="SM00388">
    <property type="entry name" value="HisKA"/>
    <property type="match status" value="1"/>
</dbReference>
<feature type="transmembrane region" description="Helical" evidence="7">
    <location>
        <begin position="315"/>
        <end position="334"/>
    </location>
</feature>
<protein>
    <recommendedName>
        <fullName evidence="2">histidine kinase</fullName>
        <ecNumber evidence="2">2.7.13.3</ecNumber>
    </recommendedName>
</protein>
<dbReference type="InterPro" id="IPR036890">
    <property type="entry name" value="HATPase_C_sf"/>
</dbReference>
<dbReference type="EC" id="2.7.13.3" evidence="2"/>
<dbReference type="SUPFAM" id="SSF47384">
    <property type="entry name" value="Homodimeric domain of signal transducing histidine kinase"/>
    <property type="match status" value="1"/>
</dbReference>
<keyword evidence="7" id="KW-1133">Transmembrane helix</keyword>
<dbReference type="SMART" id="SM00387">
    <property type="entry name" value="HATPase_c"/>
    <property type="match status" value="1"/>
</dbReference>
<keyword evidence="5 10" id="KW-0418">Kinase</keyword>
<dbReference type="PANTHER" id="PTHR43711:SF1">
    <property type="entry name" value="HISTIDINE KINASE 1"/>
    <property type="match status" value="1"/>
</dbReference>
<feature type="transmembrane region" description="Helical" evidence="7">
    <location>
        <begin position="219"/>
        <end position="240"/>
    </location>
</feature>
<reference evidence="10 11" key="1">
    <citation type="submission" date="2023-01" db="EMBL/GenBank/DDBJ databases">
        <title>Xanthomonas hawaiianensis sp. nov. isolated from Araceae family in Hawaii.</title>
        <authorList>
            <person name="Chunag S.-C."/>
            <person name="Dobhal S."/>
            <person name="Alvarez A."/>
            <person name="Arif M."/>
        </authorList>
    </citation>
    <scope>NUCLEOTIDE SEQUENCE [LARGE SCALE GENOMIC DNA]</scope>
    <source>
        <strain evidence="10 11">A2111</strain>
    </source>
</reference>
<dbReference type="PROSITE" id="PS50109">
    <property type="entry name" value="HIS_KIN"/>
    <property type="match status" value="1"/>
</dbReference>
<feature type="transmembrane region" description="Helical" evidence="7">
    <location>
        <begin position="284"/>
        <end position="309"/>
    </location>
</feature>
<feature type="transmembrane region" description="Helical" evidence="7">
    <location>
        <begin position="252"/>
        <end position="272"/>
    </location>
</feature>
<dbReference type="CDD" id="cd00082">
    <property type="entry name" value="HisKA"/>
    <property type="match status" value="1"/>
</dbReference>
<comment type="caution">
    <text evidence="10">The sequence shown here is derived from an EMBL/GenBank/DDBJ whole genome shotgun (WGS) entry which is preliminary data.</text>
</comment>
<evidence type="ECO:0000256" key="1">
    <source>
        <dbReference type="ARBA" id="ARBA00000085"/>
    </source>
</evidence>
<dbReference type="Proteomes" id="UP001260534">
    <property type="component" value="Unassembled WGS sequence"/>
</dbReference>
<dbReference type="Pfam" id="PF07696">
    <property type="entry name" value="7TMR-DISMED2"/>
    <property type="match status" value="1"/>
</dbReference>
<sequence length="692" mass="77025">MMAQWWRWRVCAWLVAAMGVCVAAEPAPSPAAALPLTAAHHDASGYLQRLDDPQGRLDATQAAAARGWTRLPAGLNAGFADGAVWLRLPVHVESVPPGGWMVRLSNALLDDVRAYVRPAGGAWRALGESGERLPRRDWPVDYRSPVFQFAPTHAGDYEVLLRLRSKNALVTRLDVWQRLPFDNRSRREGLQFGLYFGFYLLLLCLHVLFWLATRARMSGLFVAYLGGCVLNEALSIGLVQQVTGMPMAWSDTLLGIGIGIACSLPVGFQVACRQLNLRAFHPQLVRWGTCALWAVALAGAAAVLAGHYAWGMQPVQALGLLEILLLAGLGLHLLWRRYRPARFFVLAFFPFYLGVMLGFLRNLGFVPVNAWTQYATTFGTMLHMTLLSVFLIGRYERQRRLRERRHADAAVKLARRHGLALEQEVTLRTAELRNEINRRQALEDDLRALLQTERKVAQDQRDFVAMVSHEFRTPLAVIMTSAQQLARKLDAPPERNRARCGNIRDAAQRLLALVDEYLADDRMGEAASELRLRPCALRTLLEELCRDFPPQRVVCEILADDDGLLTDAGLLRVALRNLIANADRHCPEDMAIRVRVRSTGEGLRLEVANPGEGIAPAEQARLFQKYYRGENAQDAPGAGLGLYLVRRIAERLGGSVQLATQAPDASVCFVLLLPRRPDAQRVLPRLPPPADA</sequence>
<dbReference type="InterPro" id="IPR004358">
    <property type="entry name" value="Sig_transdc_His_kin-like_C"/>
</dbReference>
<evidence type="ECO:0000256" key="6">
    <source>
        <dbReference type="ARBA" id="ARBA00023012"/>
    </source>
</evidence>
<keyword evidence="11" id="KW-1185">Reference proteome</keyword>
<dbReference type="Gene3D" id="1.10.287.130">
    <property type="match status" value="1"/>
</dbReference>
<keyword evidence="6" id="KW-0902">Two-component regulatory system</keyword>
<keyword evidence="3" id="KW-0597">Phosphoprotein</keyword>
<feature type="domain" description="Histidine kinase" evidence="9">
    <location>
        <begin position="466"/>
        <end position="677"/>
    </location>
</feature>
<keyword evidence="4" id="KW-0808">Transferase</keyword>
<dbReference type="PRINTS" id="PR00344">
    <property type="entry name" value="BCTRLSENSOR"/>
</dbReference>
<evidence type="ECO:0000259" key="9">
    <source>
        <dbReference type="PROSITE" id="PS50109"/>
    </source>
</evidence>
<gene>
    <name evidence="10" type="ORF">PNQ69_04870</name>
</gene>
<proteinExistence type="predicted"/>
<dbReference type="Gene3D" id="3.30.565.10">
    <property type="entry name" value="Histidine kinase-like ATPase, C-terminal domain"/>
    <property type="match status" value="1"/>
</dbReference>
<keyword evidence="8" id="KW-0732">Signal</keyword>
<evidence type="ECO:0000313" key="11">
    <source>
        <dbReference type="Proteomes" id="UP001260534"/>
    </source>
</evidence>
<feature type="chain" id="PRO_5046589453" description="histidine kinase" evidence="8">
    <location>
        <begin position="24"/>
        <end position="692"/>
    </location>
</feature>
<dbReference type="Gene3D" id="2.60.40.2380">
    <property type="match status" value="1"/>
</dbReference>
<dbReference type="RefSeq" id="WP_209230587.1">
    <property type="nucleotide sequence ID" value="NZ_JAGHXG010000008.1"/>
</dbReference>
<dbReference type="Pfam" id="PF00512">
    <property type="entry name" value="HisKA"/>
    <property type="match status" value="1"/>
</dbReference>
<dbReference type="InterPro" id="IPR011623">
    <property type="entry name" value="7TMR_DISM_rcpt_extracell_dom1"/>
</dbReference>
<dbReference type="EMBL" id="JAQMHB010000001">
    <property type="protein sequence ID" value="MDS9992090.1"/>
    <property type="molecule type" value="Genomic_DNA"/>
</dbReference>
<dbReference type="InterPro" id="IPR003594">
    <property type="entry name" value="HATPase_dom"/>
</dbReference>
<dbReference type="Pfam" id="PF02518">
    <property type="entry name" value="HATPase_c"/>
    <property type="match status" value="1"/>
</dbReference>
<dbReference type="InterPro" id="IPR050736">
    <property type="entry name" value="Sensor_HK_Regulatory"/>
</dbReference>
<dbReference type="InterPro" id="IPR011622">
    <property type="entry name" value="7TMR_DISM_rcpt_extracell_dom2"/>
</dbReference>
<dbReference type="InterPro" id="IPR036097">
    <property type="entry name" value="HisK_dim/P_sf"/>
</dbReference>
<evidence type="ECO:0000256" key="3">
    <source>
        <dbReference type="ARBA" id="ARBA00022553"/>
    </source>
</evidence>
<evidence type="ECO:0000256" key="7">
    <source>
        <dbReference type="SAM" id="Phobius"/>
    </source>
</evidence>
<dbReference type="SUPFAM" id="SSF55874">
    <property type="entry name" value="ATPase domain of HSP90 chaperone/DNA topoisomerase II/histidine kinase"/>
    <property type="match status" value="1"/>
</dbReference>